<evidence type="ECO:0000313" key="1">
    <source>
        <dbReference type="EMBL" id="SEH31728.1"/>
    </source>
</evidence>
<dbReference type="RefSeq" id="WP_074766406.1">
    <property type="nucleotide sequence ID" value="NZ_FNWO01000004.1"/>
</dbReference>
<name>A0A1H6HC74_MAGFU</name>
<dbReference type="Gene3D" id="3.60.40.10">
    <property type="entry name" value="PPM-type phosphatase domain"/>
    <property type="match status" value="1"/>
</dbReference>
<sequence length="235" mass="25720">MRPLFEAQVPKLEAAPHEIEDAACSWPQRGLYAVSDGASESYHSASWARVLVRRFIAHPALGAEWLAEAITEYNTGFDRAAMSWSAQAAFDRGSFATLLGLSVSRPEERVRLLAVGDSLAVLVSGGHLVASFPYERPEQFDARPMLLSTVSERNEALLRPANLQAMTAEWGLKGIVNPRIMLMTDALGAWLLAEADARIEELLTLPSAAAFSRLVIEERAAGRMRRDDCTLVVLG</sequence>
<accession>A0A1H6HC74</accession>
<keyword evidence="2" id="KW-1185">Reference proteome</keyword>
<protein>
    <submittedName>
        <fullName evidence="1">Serine/threonine protein phosphatase PrpC</fullName>
    </submittedName>
</protein>
<proteinExistence type="predicted"/>
<dbReference type="AlphaFoldDB" id="A0A1H6HC74"/>
<dbReference type="Proteomes" id="UP000182983">
    <property type="component" value="Unassembled WGS sequence"/>
</dbReference>
<evidence type="ECO:0000313" key="2">
    <source>
        <dbReference type="Proteomes" id="UP000182983"/>
    </source>
</evidence>
<reference evidence="2" key="1">
    <citation type="submission" date="2016-10" db="EMBL/GenBank/DDBJ databases">
        <authorList>
            <person name="Varghese N."/>
            <person name="Submissions S."/>
        </authorList>
    </citation>
    <scope>NUCLEOTIDE SEQUENCE [LARGE SCALE GENOMIC DNA]</scope>
    <source>
        <strain evidence="2">DSM 13234</strain>
    </source>
</reference>
<gene>
    <name evidence="1" type="ORF">SAMN04244559_01117</name>
</gene>
<dbReference type="EMBL" id="FNWO01000004">
    <property type="protein sequence ID" value="SEH31728.1"/>
    <property type="molecule type" value="Genomic_DNA"/>
</dbReference>
<dbReference type="OrthoDB" id="6002717at2"/>
<organism evidence="1 2">
    <name type="scientific">Magnetospirillum fulvum</name>
    <name type="common">Rhodospirillum fulvum</name>
    <dbReference type="NCBI Taxonomy" id="1082"/>
    <lineage>
        <taxon>Bacteria</taxon>
        <taxon>Pseudomonadati</taxon>
        <taxon>Pseudomonadota</taxon>
        <taxon>Alphaproteobacteria</taxon>
        <taxon>Rhodospirillales</taxon>
        <taxon>Rhodospirillaceae</taxon>
        <taxon>Magnetospirillum</taxon>
    </lineage>
</organism>
<dbReference type="InterPro" id="IPR036457">
    <property type="entry name" value="PPM-type-like_dom_sf"/>
</dbReference>
<dbReference type="SUPFAM" id="SSF81606">
    <property type="entry name" value="PP2C-like"/>
    <property type="match status" value="1"/>
</dbReference>